<dbReference type="GO" id="GO:0050660">
    <property type="term" value="F:flavin adenine dinucleotide binding"/>
    <property type="evidence" value="ECO:0007669"/>
    <property type="project" value="TreeGrafter"/>
</dbReference>
<gene>
    <name evidence="7" type="ORF">JGI23_00932</name>
</gene>
<dbReference type="Gene3D" id="3.40.50.720">
    <property type="entry name" value="NAD(P)-binding Rossmann-like Domain"/>
    <property type="match status" value="3"/>
</dbReference>
<accession>A0A0P1MXL1</accession>
<feature type="domain" description="UDP-galactopyranose mutase C-terminal" evidence="6">
    <location>
        <begin position="152"/>
        <end position="353"/>
    </location>
</feature>
<evidence type="ECO:0000313" key="8">
    <source>
        <dbReference type="Proteomes" id="UP000199197"/>
    </source>
</evidence>
<dbReference type="InterPro" id="IPR004379">
    <property type="entry name" value="UDP-GALP_mutase"/>
</dbReference>
<dbReference type="Proteomes" id="UP000199197">
    <property type="component" value="Unassembled WGS sequence"/>
</dbReference>
<dbReference type="SUPFAM" id="SSF51971">
    <property type="entry name" value="Nucleotide-binding domain"/>
    <property type="match status" value="1"/>
</dbReference>
<dbReference type="PANTHER" id="PTHR21197">
    <property type="entry name" value="UDP-GALACTOPYRANOSE MUTASE"/>
    <property type="match status" value="1"/>
</dbReference>
<keyword evidence="8" id="KW-1185">Reference proteome</keyword>
<organism evidence="7 8">
    <name type="scientific">Candidatus Chryseopegocella kryptomonas</name>
    <dbReference type="NCBI Taxonomy" id="1633643"/>
    <lineage>
        <taxon>Bacteria</taxon>
        <taxon>Pseudomonadati</taxon>
        <taxon>Candidatus Kryptoniota</taxon>
        <taxon>Candidatus Chryseopegocella</taxon>
    </lineage>
</organism>
<evidence type="ECO:0000256" key="1">
    <source>
        <dbReference type="ARBA" id="ARBA00001974"/>
    </source>
</evidence>
<dbReference type="AlphaFoldDB" id="A0A0P1MXL1"/>
<evidence type="ECO:0000256" key="2">
    <source>
        <dbReference type="ARBA" id="ARBA00009321"/>
    </source>
</evidence>
<keyword evidence="3" id="KW-0285">Flavoprotein</keyword>
<evidence type="ECO:0000256" key="5">
    <source>
        <dbReference type="ARBA" id="ARBA00023235"/>
    </source>
</evidence>
<comment type="cofactor">
    <cofactor evidence="1">
        <name>FAD</name>
        <dbReference type="ChEBI" id="CHEBI:57692"/>
    </cofactor>
</comment>
<dbReference type="SUPFAM" id="SSF54373">
    <property type="entry name" value="FAD-linked reductases, C-terminal domain"/>
    <property type="match status" value="1"/>
</dbReference>
<dbReference type="EMBL" id="CZVW01000008">
    <property type="protein sequence ID" value="CUT00853.1"/>
    <property type="molecule type" value="Genomic_DNA"/>
</dbReference>
<evidence type="ECO:0000313" key="7">
    <source>
        <dbReference type="EMBL" id="CUT00853.1"/>
    </source>
</evidence>
<dbReference type="RefSeq" id="WP_092349229.1">
    <property type="nucleotide sequence ID" value="NZ_CZVW01000008.1"/>
</dbReference>
<keyword evidence="4" id="KW-0274">FAD</keyword>
<dbReference type="GO" id="GO:0005829">
    <property type="term" value="C:cytosol"/>
    <property type="evidence" value="ECO:0007669"/>
    <property type="project" value="TreeGrafter"/>
</dbReference>
<keyword evidence="5" id="KW-0413">Isomerase</keyword>
<dbReference type="NCBIfam" id="TIGR00031">
    <property type="entry name" value="UDP-GALP_mutase"/>
    <property type="match status" value="1"/>
</dbReference>
<proteinExistence type="inferred from homology"/>
<comment type="similarity">
    <text evidence="2">Belongs to the UDP-galactopyranose/dTDP-fucopyranose mutase family.</text>
</comment>
<dbReference type="PROSITE" id="PS51257">
    <property type="entry name" value="PROKAR_LIPOPROTEIN"/>
    <property type="match status" value="1"/>
</dbReference>
<evidence type="ECO:0000256" key="3">
    <source>
        <dbReference type="ARBA" id="ARBA00022630"/>
    </source>
</evidence>
<dbReference type="Pfam" id="PF03275">
    <property type="entry name" value="GLF"/>
    <property type="match status" value="1"/>
</dbReference>
<dbReference type="GO" id="GO:0008767">
    <property type="term" value="F:UDP-galactopyranose mutase activity"/>
    <property type="evidence" value="ECO:0007669"/>
    <property type="project" value="InterPro"/>
</dbReference>
<reference evidence="8" key="1">
    <citation type="submission" date="2015-11" db="EMBL/GenBank/DDBJ databases">
        <authorList>
            <person name="Varghese N."/>
        </authorList>
    </citation>
    <scope>NUCLEOTIDE SEQUENCE [LARGE SCALE GENOMIC DNA]</scope>
    <source>
        <strain evidence="8">JGI-23</strain>
    </source>
</reference>
<protein>
    <submittedName>
        <fullName evidence="7">UDP-galactopyranose mutase</fullName>
    </submittedName>
</protein>
<sequence length="375" mass="44544">MKFDYLIVGAGFSGCILAERIATNLGKKVLIVERRNHIAGNAYDYYDENGILVHKYGPHIFHTNSKKVWDYLSRFTEWNIYYHKVLAVVDGKKIPVPFNLNSLYLIFPQKYAEKLEKQLIETFGYGVKIPILKLKEATSGELKFLADFIYEKVFLNYTTKQWGYKPEELDGSVTARVPVYISRDDRYFQDIYQGIPKLGYTKMFEKMINHPNIHILLNTDYREIIEDVKFNKLIYTGPVDYFFDYIYGELPYRSLRFEFKTMKLEYFQEVAQINYPNDYDFTRITEFKHMTGQKGDLTTIAYEFPESYIIGKNEPYYPIPKEENLEIYKKYLKEISKLNGIVYFVGRLAEYRYYNMDQIVARALNVFEKEVIYNI</sequence>
<name>A0A0P1MXL1_9BACT</name>
<dbReference type="PANTHER" id="PTHR21197:SF0">
    <property type="entry name" value="UDP-GALACTOPYRANOSE MUTASE"/>
    <property type="match status" value="1"/>
</dbReference>
<dbReference type="OrthoDB" id="9769600at2"/>
<evidence type="ECO:0000256" key="4">
    <source>
        <dbReference type="ARBA" id="ARBA00022827"/>
    </source>
</evidence>
<dbReference type="Pfam" id="PF13450">
    <property type="entry name" value="NAD_binding_8"/>
    <property type="match status" value="1"/>
</dbReference>
<dbReference type="InterPro" id="IPR015899">
    <property type="entry name" value="UDP-GalPyranose_mutase_C"/>
</dbReference>
<evidence type="ECO:0000259" key="6">
    <source>
        <dbReference type="Pfam" id="PF03275"/>
    </source>
</evidence>